<evidence type="ECO:0000256" key="6">
    <source>
        <dbReference type="SAM" id="MobiDB-lite"/>
    </source>
</evidence>
<dbReference type="Proteomes" id="UP000030693">
    <property type="component" value="Unassembled WGS sequence"/>
</dbReference>
<feature type="compositionally biased region" description="Low complexity" evidence="6">
    <location>
        <begin position="1011"/>
        <end position="1084"/>
    </location>
</feature>
<feature type="compositionally biased region" description="Gly residues" evidence="6">
    <location>
        <begin position="1305"/>
        <end position="1324"/>
    </location>
</feature>
<dbReference type="OrthoDB" id="2141925at2759"/>
<feature type="compositionally biased region" description="Gly residues" evidence="6">
    <location>
        <begin position="1702"/>
        <end position="1719"/>
    </location>
</feature>
<accession>A0A058ZCH7</accession>
<feature type="compositionally biased region" description="Gly residues" evidence="6">
    <location>
        <begin position="1494"/>
        <end position="1504"/>
    </location>
</feature>
<dbReference type="Pfam" id="PF13949">
    <property type="entry name" value="ALIX_LYPXL_bnd"/>
    <property type="match status" value="1"/>
</dbReference>
<feature type="region of interest" description="Disordered" evidence="6">
    <location>
        <begin position="152"/>
        <end position="172"/>
    </location>
</feature>
<keyword evidence="3" id="KW-0963">Cytoplasm</keyword>
<dbReference type="EMBL" id="KB932202">
    <property type="protein sequence ID" value="KCV72084.1"/>
    <property type="molecule type" value="Genomic_DNA"/>
</dbReference>
<comment type="subcellular location">
    <subcellularLocation>
        <location evidence="2">Cytoplasm</location>
    </subcellularLocation>
    <subcellularLocation>
        <location evidence="1">Endosome</location>
    </subcellularLocation>
</comment>
<feature type="compositionally biased region" description="Low complexity" evidence="6">
    <location>
        <begin position="1325"/>
        <end position="1349"/>
    </location>
</feature>
<dbReference type="InterPro" id="IPR004328">
    <property type="entry name" value="BRO1_dom"/>
</dbReference>
<feature type="compositionally biased region" description="Low complexity" evidence="6">
    <location>
        <begin position="1669"/>
        <end position="1683"/>
    </location>
</feature>
<dbReference type="GO" id="GO:0043328">
    <property type="term" value="P:protein transport to vacuole involved in ubiquitin-dependent protein catabolic process via the multivesicular body sorting pathway"/>
    <property type="evidence" value="ECO:0007669"/>
    <property type="project" value="TreeGrafter"/>
</dbReference>
<feature type="compositionally biased region" description="Low complexity" evidence="6">
    <location>
        <begin position="1364"/>
        <end position="1392"/>
    </location>
</feature>
<feature type="compositionally biased region" description="Low complexity" evidence="6">
    <location>
        <begin position="1249"/>
        <end position="1263"/>
    </location>
</feature>
<dbReference type="PANTHER" id="PTHR23030:SF30">
    <property type="entry name" value="TYROSINE-PROTEIN PHOSPHATASE NON-RECEPTOR TYPE 23"/>
    <property type="match status" value="1"/>
</dbReference>
<feature type="compositionally biased region" description="Gly residues" evidence="6">
    <location>
        <begin position="1456"/>
        <end position="1468"/>
    </location>
</feature>
<feature type="compositionally biased region" description="Gly residues" evidence="6">
    <location>
        <begin position="1684"/>
        <end position="1695"/>
    </location>
</feature>
<proteinExistence type="predicted"/>
<feature type="compositionally biased region" description="Gly residues" evidence="6">
    <location>
        <begin position="1227"/>
        <end position="1248"/>
    </location>
</feature>
<feature type="compositionally biased region" description="Low complexity" evidence="6">
    <location>
        <begin position="1563"/>
        <end position="1576"/>
    </location>
</feature>
<dbReference type="STRING" id="691883.A0A058ZCH7"/>
<feature type="compositionally biased region" description="Gly residues" evidence="6">
    <location>
        <begin position="1393"/>
        <end position="1429"/>
    </location>
</feature>
<keyword evidence="4" id="KW-0967">Endosome</keyword>
<evidence type="ECO:0000256" key="1">
    <source>
        <dbReference type="ARBA" id="ARBA00004177"/>
    </source>
</evidence>
<feature type="coiled-coil region" evidence="5">
    <location>
        <begin position="744"/>
        <end position="771"/>
    </location>
</feature>
<name>A0A058ZCH7_FONAL</name>
<feature type="compositionally biased region" description="Gly residues" evidence="6">
    <location>
        <begin position="1541"/>
        <end position="1562"/>
    </location>
</feature>
<dbReference type="eggNOG" id="KOG2220">
    <property type="taxonomic scope" value="Eukaryota"/>
</dbReference>
<evidence type="ECO:0000256" key="3">
    <source>
        <dbReference type="ARBA" id="ARBA00022490"/>
    </source>
</evidence>
<dbReference type="Pfam" id="PF03097">
    <property type="entry name" value="BRO1"/>
    <property type="match status" value="1"/>
</dbReference>
<feature type="compositionally biased region" description="Gly residues" evidence="6">
    <location>
        <begin position="1085"/>
        <end position="1097"/>
    </location>
</feature>
<dbReference type="InterPro" id="IPR025304">
    <property type="entry name" value="ALIX_V_dom"/>
</dbReference>
<protein>
    <recommendedName>
        <fullName evidence="7">BRO1 domain-containing protein</fullName>
    </recommendedName>
</protein>
<feature type="compositionally biased region" description="Low complexity" evidence="6">
    <location>
        <begin position="1720"/>
        <end position="1743"/>
    </location>
</feature>
<dbReference type="PANTHER" id="PTHR23030">
    <property type="entry name" value="PCD6 INTERACTING PROTEIN-RELATED"/>
    <property type="match status" value="1"/>
</dbReference>
<feature type="compositionally biased region" description="Low complexity" evidence="6">
    <location>
        <begin position="1594"/>
        <end position="1620"/>
    </location>
</feature>
<evidence type="ECO:0000256" key="5">
    <source>
        <dbReference type="SAM" id="Coils"/>
    </source>
</evidence>
<dbReference type="OMA" id="IRAKHAF"/>
<feature type="region of interest" description="Disordered" evidence="6">
    <location>
        <begin position="71"/>
        <end position="94"/>
    </location>
</feature>
<evidence type="ECO:0000256" key="2">
    <source>
        <dbReference type="ARBA" id="ARBA00004496"/>
    </source>
</evidence>
<feature type="compositionally biased region" description="Low complexity" evidence="6">
    <location>
        <begin position="1098"/>
        <end position="1177"/>
    </location>
</feature>
<dbReference type="InterPro" id="IPR038499">
    <property type="entry name" value="BRO1_sf"/>
</dbReference>
<feature type="compositionally biased region" description="Low complexity" evidence="6">
    <location>
        <begin position="1469"/>
        <end position="1493"/>
    </location>
</feature>
<keyword evidence="9" id="KW-1185">Reference proteome</keyword>
<evidence type="ECO:0000259" key="7">
    <source>
        <dbReference type="PROSITE" id="PS51180"/>
    </source>
</evidence>
<feature type="compositionally biased region" description="Low complexity" evidence="6">
    <location>
        <begin position="1430"/>
        <end position="1452"/>
    </location>
</feature>
<dbReference type="PROSITE" id="PS51180">
    <property type="entry name" value="BRO1"/>
    <property type="match status" value="1"/>
</dbReference>
<gene>
    <name evidence="8" type="ORF">H696_01492</name>
</gene>
<evidence type="ECO:0000313" key="8">
    <source>
        <dbReference type="EMBL" id="KCV72084.1"/>
    </source>
</evidence>
<dbReference type="RefSeq" id="XP_009493662.1">
    <property type="nucleotide sequence ID" value="XM_009495387.1"/>
</dbReference>
<feature type="compositionally biased region" description="Gly residues" evidence="6">
    <location>
        <begin position="966"/>
        <end position="990"/>
    </location>
</feature>
<feature type="compositionally biased region" description="Gly residues" evidence="6">
    <location>
        <begin position="1350"/>
        <end position="1363"/>
    </location>
</feature>
<reference evidence="8" key="1">
    <citation type="submission" date="2013-04" db="EMBL/GenBank/DDBJ databases">
        <title>The Genome Sequence of Fonticula alba ATCC 38817.</title>
        <authorList>
            <consortium name="The Broad Institute Genomics Platform"/>
            <person name="Russ C."/>
            <person name="Cuomo C."/>
            <person name="Burger G."/>
            <person name="Gray M.W."/>
            <person name="Holland P.W.H."/>
            <person name="King N."/>
            <person name="Lang F.B.F."/>
            <person name="Roger A.J."/>
            <person name="Ruiz-Trillo I."/>
            <person name="Brown M."/>
            <person name="Walker B."/>
            <person name="Young S."/>
            <person name="Zeng Q."/>
            <person name="Gargeya S."/>
            <person name="Fitzgerald M."/>
            <person name="Haas B."/>
            <person name="Abouelleil A."/>
            <person name="Allen A.W."/>
            <person name="Alvarado L."/>
            <person name="Arachchi H.M."/>
            <person name="Berlin A.M."/>
            <person name="Chapman S.B."/>
            <person name="Gainer-Dewar J."/>
            <person name="Goldberg J."/>
            <person name="Griggs A."/>
            <person name="Gujja S."/>
            <person name="Hansen M."/>
            <person name="Howarth C."/>
            <person name="Imamovic A."/>
            <person name="Ireland A."/>
            <person name="Larimer J."/>
            <person name="McCowan C."/>
            <person name="Murphy C."/>
            <person name="Pearson M."/>
            <person name="Poon T.W."/>
            <person name="Priest M."/>
            <person name="Roberts A."/>
            <person name="Saif S."/>
            <person name="Shea T."/>
            <person name="Sisk P."/>
            <person name="Sykes S."/>
            <person name="Wortman J."/>
            <person name="Nusbaum C."/>
            <person name="Birren B."/>
        </authorList>
    </citation>
    <scope>NUCLEOTIDE SEQUENCE [LARGE SCALE GENOMIC DNA]</scope>
    <source>
        <strain evidence="8">ATCC 38817</strain>
    </source>
</reference>
<feature type="compositionally biased region" description="Low complexity" evidence="6">
    <location>
        <begin position="1505"/>
        <end position="1540"/>
    </location>
</feature>
<feature type="domain" description="BRO1" evidence="7">
    <location>
        <begin position="19"/>
        <end position="490"/>
    </location>
</feature>
<evidence type="ECO:0000313" key="9">
    <source>
        <dbReference type="Proteomes" id="UP000030693"/>
    </source>
</evidence>
<feature type="compositionally biased region" description="Low complexity" evidence="6">
    <location>
        <begin position="1185"/>
        <end position="1226"/>
    </location>
</feature>
<organism evidence="8">
    <name type="scientific">Fonticula alba</name>
    <name type="common">Slime mold</name>
    <dbReference type="NCBI Taxonomy" id="691883"/>
    <lineage>
        <taxon>Eukaryota</taxon>
        <taxon>Rotosphaerida</taxon>
        <taxon>Fonticulaceae</taxon>
        <taxon>Fonticula</taxon>
    </lineage>
</organism>
<dbReference type="Gene3D" id="1.25.40.280">
    <property type="entry name" value="alix/aip1 like domains"/>
    <property type="match status" value="1"/>
</dbReference>
<dbReference type="GeneID" id="20526217"/>
<dbReference type="SMART" id="SM01041">
    <property type="entry name" value="BRO1"/>
    <property type="match status" value="1"/>
</dbReference>
<feature type="region of interest" description="Disordered" evidence="6">
    <location>
        <begin position="936"/>
        <end position="1786"/>
    </location>
</feature>
<dbReference type="GO" id="GO:0005768">
    <property type="term" value="C:endosome"/>
    <property type="evidence" value="ECO:0007669"/>
    <property type="project" value="UniProtKB-SubCell"/>
</dbReference>
<sequence>MDTTTASIPSPSPGLMAGTMLNVPLKICPDLGDYSSILGTYIEEVYQQPRQDFAGALEELSRLRASASSVSSLDVRLPENTSTPSSGPGAGAGAGAQQILSSVFRKATAPSSPTSVAASSAHRQVGCERSLNALLKYYAQFEYFSLHFPMTNPAGSQSQEPGSPATHEAESDDPALVMPPLRIPFQWKDAFSGITASRKVAAFERSSILFNVGAILARMAFNAISNTSPSFNEAYRLYQFAAGSFHRLLTDFCDSPSFDMSHPMLFLLEKLMLAQSQECLLFRALNSGMKPKTLATVARGVVDLYSGPLAICQQLQPGNFPADIPYKILPADALPAAWHDTIRAKHAFYLMLTHYLSSVSFCGSYDTHHIEQMLGNGLHASELLKDLQESLKKKSSPPVNALSELLTFYAGPLATLSATLTKDNNLIYLARVPKPGELVPVESRIMAQAEWYIGSLGAEAAEQLAGTDLFEKLIPMAVHLRVSQFSHQLSGVYREAGDQLAALVGEFDRFVAAPVAHSADGLFEHLAKYRAMISSDGAPSEGTQSKIEAVRRDFAATGMTLQNRLEVTQSARTNALDLMAEIQHYITTDRLAHEAALARLEEVNSEMYAWFLHSNPQAEDGCPSPHQVTLQMPTTDEAFAQLQTQLAEYESHLATAAEQDRRIEQQFTQDCARDVAIMLQDAESDSEISKLIAGTSRMSLTPGAGGGSSSVGHLLDVDLGTASGSPPASEQSLHGLIGQIETLVNGLRLEIGELERDLRQLTERQQAEDVDEVEGQKLTSALLLNPGFEADIMDRALEPHRALAGEFTQRAKRLLGLGEPDSALSRLLAAYERLETQVREADAGAAGASAGTGAYSQRGLVDSRLSTHASLYLTLLQDIQYGTQFYQDLTRTLGQLARDTEQQAAARRAERDQRLEAVRAERDSKYESVLKSEVQQLAGGSGGAGGSAPPLPARPHGAPGATPYGAPGGPYGSSSSGPGGAYGGAAGAPGGAPSSGYGPSAGSGAGPGAPAPYGAPSGAGSAAPATPAAPAPYGSGPSSGAGPAPMAPAPYGSSSAMPYGSSSGAPYGGSSATPYGSSAAASSASGGGGGGGGGGGASAPYGAPASGTGATPYGAPAPGASGPYGAPAPGVSSSYGSAPASSTAPTAGSSPYGASSGSVAGPYGAPASGPGSSSSSSSGGGPYGSGAPAPGSSPSPYGAPAAYGAPAGGTSYDPPGSGAAPAAGGSSPYGGGAPSAAGGGPYGGGAPSTGGSAPYGASVPGSSSTGGAGGAPYGGGPGASSSGAPAPGGSPYGMPAPGGSPYGAPGAGSGTPYGGGPAPGGGAAPGASTTGGAAAPSNAPYGAAAPSGYGTPGPGPSGAGPGSGPSNAPYGGASAAGPSPYGPPSSSSSSSSSGGGSAPYGAPGSGTGGSGSGGGSAPYGAAPGSGGTPYGAPGSAGSPYGAPGSSNTGSSPYGPPGTGSSAGSGGAPYGAPGSSPYGAPAPDSSPYGVPASGASGGSGHGGHPYGTPSSSEAPEAGGPAPGSSPYGAPSAASGHAPGSTPYGGPGGSSSGSGGSASYGAPGGASPSPYGGTPAAGAGPGTGASPYGPPGGSAAGPSPYGPPSAAGPSPYGPPSAAGSTPYGSSAAGSTPYGAPAPDSPDSPEQPAYPGSGGYLGGESAHGPSSGGAPYGAPYGDPGYSYSPYGGPGGPGAGPGGYSPAYGGPPGGYSAPGGAPGGPGFAGYPPAGGPSYPGGAPYSSPYNPYGGPPGGPPYGGGPYGAPPPGGVPSFYGGPPPPGGPGYSYRPHY</sequence>
<feature type="compositionally biased region" description="Low complexity" evidence="6">
    <location>
        <begin position="1279"/>
        <end position="1304"/>
    </location>
</feature>
<evidence type="ECO:0000256" key="4">
    <source>
        <dbReference type="ARBA" id="ARBA00022753"/>
    </source>
</evidence>
<feature type="compositionally biased region" description="Gly residues" evidence="6">
    <location>
        <begin position="1264"/>
        <end position="1278"/>
    </location>
</feature>
<keyword evidence="5" id="KW-0175">Coiled coil</keyword>